<dbReference type="GeneID" id="78126892"/>
<dbReference type="RefSeq" id="WP_152580476.1">
    <property type="nucleotide sequence ID" value="NZ_QDAG01000003.1"/>
</dbReference>
<evidence type="ECO:0000313" key="7">
    <source>
        <dbReference type="Proteomes" id="UP000325415"/>
    </source>
</evidence>
<dbReference type="SUPFAM" id="SSF46689">
    <property type="entry name" value="Homeodomain-like"/>
    <property type="match status" value="1"/>
</dbReference>
<dbReference type="GO" id="GO:0000976">
    <property type="term" value="F:transcription cis-regulatory region binding"/>
    <property type="evidence" value="ECO:0007669"/>
    <property type="project" value="TreeGrafter"/>
</dbReference>
<dbReference type="PANTHER" id="PTHR30055:SF234">
    <property type="entry name" value="HTH-TYPE TRANSCRIPTIONAL REGULATOR BETI"/>
    <property type="match status" value="1"/>
</dbReference>
<evidence type="ECO:0000259" key="5">
    <source>
        <dbReference type="PROSITE" id="PS50977"/>
    </source>
</evidence>
<comment type="caution">
    <text evidence="6">The sequence shown here is derived from an EMBL/GenBank/DDBJ whole genome shotgun (WGS) entry which is preliminary data.</text>
</comment>
<dbReference type="OrthoDB" id="3691941at2"/>
<keyword evidence="2 4" id="KW-0238">DNA-binding</keyword>
<keyword evidence="7" id="KW-1185">Reference proteome</keyword>
<feature type="domain" description="HTH tetR-type" evidence="5">
    <location>
        <begin position="12"/>
        <end position="72"/>
    </location>
</feature>
<dbReference type="InterPro" id="IPR050109">
    <property type="entry name" value="HTH-type_TetR-like_transc_reg"/>
</dbReference>
<dbReference type="PRINTS" id="PR00455">
    <property type="entry name" value="HTHTETR"/>
</dbReference>
<evidence type="ECO:0000256" key="4">
    <source>
        <dbReference type="PROSITE-ProRule" id="PRU00335"/>
    </source>
</evidence>
<evidence type="ECO:0000256" key="3">
    <source>
        <dbReference type="ARBA" id="ARBA00023163"/>
    </source>
</evidence>
<dbReference type="InterPro" id="IPR009057">
    <property type="entry name" value="Homeodomain-like_sf"/>
</dbReference>
<keyword evidence="3" id="KW-0804">Transcription</keyword>
<dbReference type="Gene3D" id="1.10.357.10">
    <property type="entry name" value="Tetracycline Repressor, domain 2"/>
    <property type="match status" value="1"/>
</dbReference>
<dbReference type="Pfam" id="PF00440">
    <property type="entry name" value="TetR_N"/>
    <property type="match status" value="1"/>
</dbReference>
<evidence type="ECO:0000256" key="2">
    <source>
        <dbReference type="ARBA" id="ARBA00023125"/>
    </source>
</evidence>
<dbReference type="Proteomes" id="UP000325415">
    <property type="component" value="Unassembled WGS sequence"/>
</dbReference>
<dbReference type="EMBL" id="QDAG01000003">
    <property type="protein sequence ID" value="KAE8129275.1"/>
    <property type="molecule type" value="Genomic_DNA"/>
</dbReference>
<organism evidence="6 7">
    <name type="scientific">Bifidobacterium tibiigranuli</name>
    <dbReference type="NCBI Taxonomy" id="2172043"/>
    <lineage>
        <taxon>Bacteria</taxon>
        <taxon>Bacillati</taxon>
        <taxon>Actinomycetota</taxon>
        <taxon>Actinomycetes</taxon>
        <taxon>Bifidobacteriales</taxon>
        <taxon>Bifidobacteriaceae</taxon>
        <taxon>Bifidobacterium</taxon>
    </lineage>
</organism>
<reference evidence="6 7" key="1">
    <citation type="submission" date="2018-04" db="EMBL/GenBank/DDBJ databases">
        <authorList>
            <person name="Eckel V.P."/>
            <person name="Vogel R.F."/>
        </authorList>
    </citation>
    <scope>NUCLEOTIDE SEQUENCE [LARGE SCALE GENOMIC DNA]</scope>
    <source>
        <strain evidence="7">TMW 2.1764</strain>
    </source>
</reference>
<evidence type="ECO:0000313" key="6">
    <source>
        <dbReference type="EMBL" id="KAE8129275.1"/>
    </source>
</evidence>
<name>A0A5N6S7R8_9BIFI</name>
<dbReference type="GO" id="GO:0003700">
    <property type="term" value="F:DNA-binding transcription factor activity"/>
    <property type="evidence" value="ECO:0007669"/>
    <property type="project" value="TreeGrafter"/>
</dbReference>
<keyword evidence="1" id="KW-0805">Transcription regulation</keyword>
<sequence>MTSAGDRTTDAPSGRDRVLAAALRLFSRKGFDRVTTDQIARESGVSQAYAVRAFGGKTGLIRFLCQNAAAHVEALFRVMAPAPSSPASRQEFREQFQTFAFESDEMRLLAQLFACGADPELGPLARDGFLRVSRLLHDDLGMSLSETRRILATGMLAATLAALDYPQPADSVIQYLIDGSE</sequence>
<evidence type="ECO:0000256" key="1">
    <source>
        <dbReference type="ARBA" id="ARBA00023015"/>
    </source>
</evidence>
<dbReference type="PANTHER" id="PTHR30055">
    <property type="entry name" value="HTH-TYPE TRANSCRIPTIONAL REGULATOR RUTR"/>
    <property type="match status" value="1"/>
</dbReference>
<accession>A0A5N6S7R8</accession>
<dbReference type="AlphaFoldDB" id="A0A5N6S7R8"/>
<protein>
    <submittedName>
        <fullName evidence="6">TetR/AcrR family transcriptional regulator</fullName>
    </submittedName>
</protein>
<feature type="DNA-binding region" description="H-T-H motif" evidence="4">
    <location>
        <begin position="35"/>
        <end position="54"/>
    </location>
</feature>
<dbReference type="PROSITE" id="PS50977">
    <property type="entry name" value="HTH_TETR_2"/>
    <property type="match status" value="1"/>
</dbReference>
<gene>
    <name evidence="6" type="ORF">DDE84_04225</name>
</gene>
<dbReference type="InterPro" id="IPR001647">
    <property type="entry name" value="HTH_TetR"/>
</dbReference>
<proteinExistence type="predicted"/>